<feature type="compositionally biased region" description="Acidic residues" evidence="1">
    <location>
        <begin position="418"/>
        <end position="427"/>
    </location>
</feature>
<protein>
    <recommendedName>
        <fullName evidence="2">DAGKc domain-containing protein</fullName>
    </recommendedName>
</protein>
<dbReference type="Proteomes" id="UP001162640">
    <property type="component" value="Unassembled WGS sequence"/>
</dbReference>
<accession>A0A9W6ZUX7</accession>
<organism evidence="3 4">
    <name type="scientific">Triparma laevis f. inornata</name>
    <dbReference type="NCBI Taxonomy" id="1714386"/>
    <lineage>
        <taxon>Eukaryota</taxon>
        <taxon>Sar</taxon>
        <taxon>Stramenopiles</taxon>
        <taxon>Ochrophyta</taxon>
        <taxon>Bolidophyceae</taxon>
        <taxon>Parmales</taxon>
        <taxon>Triparmaceae</taxon>
        <taxon>Triparma</taxon>
    </lineage>
</organism>
<dbReference type="GO" id="GO:0001727">
    <property type="term" value="F:lipid kinase activity"/>
    <property type="evidence" value="ECO:0007669"/>
    <property type="project" value="TreeGrafter"/>
</dbReference>
<dbReference type="Gene3D" id="2.60.200.40">
    <property type="match status" value="1"/>
</dbReference>
<dbReference type="SUPFAM" id="SSF111331">
    <property type="entry name" value="NAD kinase/diacylglycerol kinase-like"/>
    <property type="match status" value="1"/>
</dbReference>
<dbReference type="AlphaFoldDB" id="A0A9W6ZUX7"/>
<dbReference type="GO" id="GO:0016020">
    <property type="term" value="C:membrane"/>
    <property type="evidence" value="ECO:0007669"/>
    <property type="project" value="GOC"/>
</dbReference>
<comment type="caution">
    <text evidence="3">The sequence shown here is derived from an EMBL/GenBank/DDBJ whole genome shotgun (WGS) entry which is preliminary data.</text>
</comment>
<dbReference type="InterPro" id="IPR017438">
    <property type="entry name" value="ATP-NAD_kinase_N"/>
</dbReference>
<sequence length="427" mass="47090">MSFLDINQSLVMSGIFDLIPDHVQTQVQDLAPYLAGISLVLTGLFMNPLNVPLPLFFQVHDRKKLRNRSKAYDPPSSLKSKKFLVLVNPNAGAGMGKLTYDEVIKPMLEKAKQSHDVVFTTGPGHASQVCREVAANPALESYDCIISASGDGMLHECLNGLLSNVSASSKGHNTRTAKRQLPPLAVVPVGSGNGVADSLYGRRCGPHVALEKIIAGKPSDIDVMAMTYVGKPELGLIYDLHFFCWAVFSDHDFLTENTLRWLGPMLKMVLAPAIVILRMTWYGGVLDFAPVEVAKDLKKHYKDPKSWPESPDDKTMRRVDDSFWCMAAGNLKEAGGDLSATPYVKQDEGAVDILMVTKSRGWVSRFRGLMVFLQAENGEHTEFDDIQIVKCNKFRLKPGKSRYRGSPGHLQLSGQEQENGEVEVEVS</sequence>
<gene>
    <name evidence="3" type="ORF">TL16_g02337</name>
</gene>
<proteinExistence type="predicted"/>
<dbReference type="InterPro" id="IPR050187">
    <property type="entry name" value="Lipid_Phosphate_FormReg"/>
</dbReference>
<dbReference type="Pfam" id="PF00781">
    <property type="entry name" value="DAGK_cat"/>
    <property type="match status" value="1"/>
</dbReference>
<dbReference type="PROSITE" id="PS50146">
    <property type="entry name" value="DAGK"/>
    <property type="match status" value="1"/>
</dbReference>
<feature type="domain" description="DAGKc" evidence="2">
    <location>
        <begin position="78"/>
        <end position="230"/>
    </location>
</feature>
<evidence type="ECO:0000256" key="1">
    <source>
        <dbReference type="SAM" id="MobiDB-lite"/>
    </source>
</evidence>
<evidence type="ECO:0000313" key="3">
    <source>
        <dbReference type="EMBL" id="GMH57270.1"/>
    </source>
</evidence>
<dbReference type="GO" id="GO:0006665">
    <property type="term" value="P:sphingolipid metabolic process"/>
    <property type="evidence" value="ECO:0007669"/>
    <property type="project" value="TreeGrafter"/>
</dbReference>
<evidence type="ECO:0000259" key="2">
    <source>
        <dbReference type="PROSITE" id="PS50146"/>
    </source>
</evidence>
<dbReference type="InterPro" id="IPR001206">
    <property type="entry name" value="Diacylglycerol_kinase_cat_dom"/>
</dbReference>
<reference evidence="4" key="1">
    <citation type="journal article" date="2023" name="Commun. Biol.">
        <title>Genome analysis of Parmales, the sister group of diatoms, reveals the evolutionary specialization of diatoms from phago-mixotrophs to photoautotrophs.</title>
        <authorList>
            <person name="Ban H."/>
            <person name="Sato S."/>
            <person name="Yoshikawa S."/>
            <person name="Yamada K."/>
            <person name="Nakamura Y."/>
            <person name="Ichinomiya M."/>
            <person name="Sato N."/>
            <person name="Blanc-Mathieu R."/>
            <person name="Endo H."/>
            <person name="Kuwata A."/>
            <person name="Ogata H."/>
        </authorList>
    </citation>
    <scope>NUCLEOTIDE SEQUENCE [LARGE SCALE GENOMIC DNA]</scope>
</reference>
<dbReference type="SMART" id="SM00046">
    <property type="entry name" value="DAGKc"/>
    <property type="match status" value="1"/>
</dbReference>
<name>A0A9W6ZUX7_9STRA</name>
<dbReference type="PANTHER" id="PTHR12358">
    <property type="entry name" value="SPHINGOSINE KINASE"/>
    <property type="match status" value="1"/>
</dbReference>
<feature type="region of interest" description="Disordered" evidence="1">
    <location>
        <begin position="405"/>
        <end position="427"/>
    </location>
</feature>
<dbReference type="InterPro" id="IPR016064">
    <property type="entry name" value="NAD/diacylglycerol_kinase_sf"/>
</dbReference>
<evidence type="ECO:0000313" key="4">
    <source>
        <dbReference type="Proteomes" id="UP001162640"/>
    </source>
</evidence>
<dbReference type="Gene3D" id="3.40.50.10330">
    <property type="entry name" value="Probable inorganic polyphosphate/atp-NAD kinase, domain 1"/>
    <property type="match status" value="1"/>
</dbReference>
<dbReference type="PANTHER" id="PTHR12358:SF54">
    <property type="entry name" value="SPHINGOSINE KINASE RELATED PROTEIN"/>
    <property type="match status" value="1"/>
</dbReference>
<dbReference type="EMBL" id="BLQM01000056">
    <property type="protein sequence ID" value="GMH57270.1"/>
    <property type="molecule type" value="Genomic_DNA"/>
</dbReference>